<feature type="domain" description="GTP cyclohydrolase N-terminal" evidence="4">
    <location>
        <begin position="23"/>
        <end position="206"/>
    </location>
</feature>
<dbReference type="Pfam" id="PF12471">
    <property type="entry name" value="GTP_CH_N"/>
    <property type="match status" value="1"/>
</dbReference>
<proteinExistence type="predicted"/>
<evidence type="ECO:0000313" key="5">
    <source>
        <dbReference type="EMBL" id="KAL3817184.1"/>
    </source>
</evidence>
<feature type="transmembrane region" description="Helical" evidence="2">
    <location>
        <begin position="488"/>
        <end position="511"/>
    </location>
</feature>
<dbReference type="PANTHER" id="PTHR47259">
    <property type="match status" value="1"/>
</dbReference>
<dbReference type="InterPro" id="IPR036144">
    <property type="entry name" value="RibA-like_sf"/>
</dbReference>
<organism evidence="5 6">
    <name type="scientific">Cyclostephanos tholiformis</name>
    <dbReference type="NCBI Taxonomy" id="382380"/>
    <lineage>
        <taxon>Eukaryota</taxon>
        <taxon>Sar</taxon>
        <taxon>Stramenopiles</taxon>
        <taxon>Ochrophyta</taxon>
        <taxon>Bacillariophyta</taxon>
        <taxon>Coscinodiscophyceae</taxon>
        <taxon>Thalassiosirophycidae</taxon>
        <taxon>Stephanodiscales</taxon>
        <taxon>Stephanodiscaceae</taxon>
        <taxon>Cyclostephanos</taxon>
    </lineage>
</organism>
<dbReference type="AlphaFoldDB" id="A0ABD3RY68"/>
<evidence type="ECO:0000259" key="4">
    <source>
        <dbReference type="Pfam" id="PF12471"/>
    </source>
</evidence>
<keyword evidence="2" id="KW-0812">Transmembrane</keyword>
<evidence type="ECO:0000256" key="2">
    <source>
        <dbReference type="SAM" id="Phobius"/>
    </source>
</evidence>
<protein>
    <recommendedName>
        <fullName evidence="7">GTP cyclohydrolase II</fullName>
    </recommendedName>
</protein>
<dbReference type="InterPro" id="IPR032677">
    <property type="entry name" value="GTP_cyclohydro_II"/>
</dbReference>
<name>A0ABD3RY68_9STRA</name>
<feature type="region of interest" description="Disordered" evidence="1">
    <location>
        <begin position="458"/>
        <end position="479"/>
    </location>
</feature>
<dbReference type="InterPro" id="IPR022163">
    <property type="entry name" value="GTP_CH_N"/>
</dbReference>
<keyword evidence="6" id="KW-1185">Reference proteome</keyword>
<sequence>MSKQRVNNNDDGIPTPQFTQLDYVNLTSHTDSFDVDPIPISWGHPDPLVRGPVICTVRHSSQRNAIGAHGGSYCVYTGLAVAAGKLNPDYVPNLKLTSPVFRIGPHPGWSDPRKIASIDPFGHVYGGYLEKGFDIRPTIAVTKAHIDLPETREAVSAGRLVPDGRILLSTGQSVVSKAAIEPVWYLPEIARRFGCTETVLRQSVFRMTNGMYPELITRPDIKIFLPPIGGLTIYIWGDPDTIPDEDIELTCRVHDECNGSDVFGSDICTCRPYLTHAIEECIKTAQRGGCGLVIYFRKEGRSLGEVTKYLVYNTRKRQAGGDSAENYFSCTEQVAGVQDTRFQALMPDPLHFLGVTKIHNFISMSDMKYNAIVNTGIEIVNRVEIPQELVPLDAQVEITAKVFHGYNAGKTYQGIDSNELKRTKGREYGYDKAETTDAKRKNIVEEKNTRARSLSLPTMASAKSSRRPVRRNPVTNIDRSSQRKNGRVFRLFLSTLVVLVIALFAMAVHLSRRVMRAPSRRSFHSSGGGVPQRRDAAISISGGVAAEKHPTSSNDITPTPNPIDYPGDRVYCMVPFIWNEEMYTTIMETWGKRCDVINFLTDSIVGGKLQGDKITDDPSMGYRPYWEYQPGTFPDNVIFINMTRTWNDCDKDDRGVKKVCRHIWEKMWRSWVYVEENHLDLAEWFCKVDYDTFFFPENVKYFVRDYKKWNPLTEYHYFGHWIQSRHKGSPPMIAGATVCWSRKTLDDIADVYREMPKGRTGGYRGKCEDRAEATEEASTSICLLEHLNVSAYAARDDELREYVSLDRYKDVLTWNRTEQGEWWYWRGKPNGAGEMENAIATRPIGIHKYKETRMIRELDQHFYGPKNNKEIKKLNPRSRTFVDKVRKNLGIDE</sequence>
<keyword evidence="2" id="KW-0472">Membrane</keyword>
<dbReference type="Proteomes" id="UP001530377">
    <property type="component" value="Unassembled WGS sequence"/>
</dbReference>
<dbReference type="PANTHER" id="PTHR47259:SF2">
    <property type="entry name" value="URACIL-REGULATED PROTEIN 1"/>
    <property type="match status" value="1"/>
</dbReference>
<dbReference type="Gene3D" id="3.90.550.50">
    <property type="match status" value="1"/>
</dbReference>
<comment type="caution">
    <text evidence="5">The sequence shown here is derived from an EMBL/GenBank/DDBJ whole genome shotgun (WGS) entry which is preliminary data.</text>
</comment>
<keyword evidence="2" id="KW-1133">Transmembrane helix</keyword>
<dbReference type="Gene3D" id="3.40.50.10990">
    <property type="entry name" value="GTP cyclohydrolase II"/>
    <property type="match status" value="1"/>
</dbReference>
<evidence type="ECO:0000256" key="1">
    <source>
        <dbReference type="SAM" id="MobiDB-lite"/>
    </source>
</evidence>
<reference evidence="5 6" key="1">
    <citation type="submission" date="2024-10" db="EMBL/GenBank/DDBJ databases">
        <title>Updated reference genomes for cyclostephanoid diatoms.</title>
        <authorList>
            <person name="Roberts W.R."/>
            <person name="Alverson A.J."/>
        </authorList>
    </citation>
    <scope>NUCLEOTIDE SEQUENCE [LARGE SCALE GENOMIC DNA]</scope>
    <source>
        <strain evidence="5 6">AJA228-03</strain>
    </source>
</reference>
<dbReference type="EMBL" id="JALLPB020000116">
    <property type="protein sequence ID" value="KAL3817184.1"/>
    <property type="molecule type" value="Genomic_DNA"/>
</dbReference>
<dbReference type="Pfam" id="PF00925">
    <property type="entry name" value="GTP_cyclohydro2"/>
    <property type="match status" value="1"/>
</dbReference>
<evidence type="ECO:0008006" key="7">
    <source>
        <dbReference type="Google" id="ProtNLM"/>
    </source>
</evidence>
<feature type="domain" description="GTP cyclohydrolase II" evidence="3">
    <location>
        <begin position="243"/>
        <end position="383"/>
    </location>
</feature>
<dbReference type="NCBIfam" id="NF005536">
    <property type="entry name" value="PRK07198.1"/>
    <property type="match status" value="1"/>
</dbReference>
<evidence type="ECO:0000313" key="6">
    <source>
        <dbReference type="Proteomes" id="UP001530377"/>
    </source>
</evidence>
<gene>
    <name evidence="5" type="ORF">ACHAXA_007727</name>
</gene>
<evidence type="ECO:0000259" key="3">
    <source>
        <dbReference type="Pfam" id="PF00925"/>
    </source>
</evidence>
<dbReference type="SUPFAM" id="SSF142695">
    <property type="entry name" value="RibA-like"/>
    <property type="match status" value="1"/>
</dbReference>
<accession>A0ABD3RY68</accession>